<gene>
    <name evidence="1" type="ORF">LTS18_004766</name>
</gene>
<name>A0ACC3DRV4_9PEZI</name>
<accession>A0ACC3DRV4</accession>
<protein>
    <submittedName>
        <fullName evidence="1">Uncharacterized protein</fullName>
    </submittedName>
</protein>
<organism evidence="1 2">
    <name type="scientific">Coniosporium uncinatum</name>
    <dbReference type="NCBI Taxonomy" id="93489"/>
    <lineage>
        <taxon>Eukaryota</taxon>
        <taxon>Fungi</taxon>
        <taxon>Dikarya</taxon>
        <taxon>Ascomycota</taxon>
        <taxon>Pezizomycotina</taxon>
        <taxon>Dothideomycetes</taxon>
        <taxon>Dothideomycetes incertae sedis</taxon>
        <taxon>Coniosporium</taxon>
    </lineage>
</organism>
<keyword evidence="2" id="KW-1185">Reference proteome</keyword>
<dbReference type="EMBL" id="JAWDJW010001121">
    <property type="protein sequence ID" value="KAK3079480.1"/>
    <property type="molecule type" value="Genomic_DNA"/>
</dbReference>
<proteinExistence type="predicted"/>
<evidence type="ECO:0000313" key="1">
    <source>
        <dbReference type="EMBL" id="KAK3079480.1"/>
    </source>
</evidence>
<evidence type="ECO:0000313" key="2">
    <source>
        <dbReference type="Proteomes" id="UP001186974"/>
    </source>
</evidence>
<comment type="caution">
    <text evidence="1">The sequence shown here is derived from an EMBL/GenBank/DDBJ whole genome shotgun (WGS) entry which is preliminary data.</text>
</comment>
<dbReference type="Proteomes" id="UP001186974">
    <property type="component" value="Unassembled WGS sequence"/>
</dbReference>
<sequence>MAPLYDFLPLAKRASADASIFTFTAGPLPLPFILRFVTPFVSTAGSASGSTSTPTSTSPNFVKSRAPTVPTVPPSRKRIRPLIDIDGFPSEHRRKKQRLRLTLITSRLSRPYSKPATHIVDRGSSQIAVWAKQRGLLQGQARPLRKAAILNRIRRLSRSSNGSTRVGIQRTAGGVGVDVNVGVGVGSSDTQRISDTVTRSSLLGTLKPERPITDEAIEGYEARRRHHAPPRITSTPNMPIAQQTPNRIPRRGYSPLPPSPLGLSNYDALDLDEGLDDLYLSAVFSVAEEEGEGEGEEQPYVPHPALLHVRNGSDSGVSDLSGVSDGGDAVTGAQKHAYMKDVPDRVQVRKEESESSGTMPATRVQSPNFRLGTCGHRWSRHFDGRRPDEQGAGSEVRK</sequence>
<reference evidence="1" key="1">
    <citation type="submission" date="2024-09" db="EMBL/GenBank/DDBJ databases">
        <title>Black Yeasts Isolated from many extreme environments.</title>
        <authorList>
            <person name="Coleine C."/>
            <person name="Stajich J.E."/>
            <person name="Selbmann L."/>
        </authorList>
    </citation>
    <scope>NUCLEOTIDE SEQUENCE</scope>
    <source>
        <strain evidence="1">CCFEE 5737</strain>
    </source>
</reference>